<reference evidence="1" key="1">
    <citation type="thesis" date="2021" institute="BYU ScholarsArchive" country="Provo, UT, USA">
        <title>Applications of and Algorithms for Genome Assembly and Genomic Analyses with an Emphasis on Marine Teleosts.</title>
        <authorList>
            <person name="Pickett B.D."/>
        </authorList>
    </citation>
    <scope>NUCLEOTIDE SEQUENCE</scope>
    <source>
        <strain evidence="1">HI-2016</strain>
    </source>
</reference>
<name>A0A8T2MW91_9TELE</name>
<organism evidence="1 2">
    <name type="scientific">Albula glossodonta</name>
    <name type="common">roundjaw bonefish</name>
    <dbReference type="NCBI Taxonomy" id="121402"/>
    <lineage>
        <taxon>Eukaryota</taxon>
        <taxon>Metazoa</taxon>
        <taxon>Chordata</taxon>
        <taxon>Craniata</taxon>
        <taxon>Vertebrata</taxon>
        <taxon>Euteleostomi</taxon>
        <taxon>Actinopterygii</taxon>
        <taxon>Neopterygii</taxon>
        <taxon>Teleostei</taxon>
        <taxon>Albuliformes</taxon>
        <taxon>Albulidae</taxon>
        <taxon>Albula</taxon>
    </lineage>
</organism>
<keyword evidence="2" id="KW-1185">Reference proteome</keyword>
<dbReference type="Proteomes" id="UP000824540">
    <property type="component" value="Unassembled WGS sequence"/>
</dbReference>
<gene>
    <name evidence="1" type="ORF">JZ751_014981</name>
</gene>
<comment type="caution">
    <text evidence="1">The sequence shown here is derived from an EMBL/GenBank/DDBJ whole genome shotgun (WGS) entry which is preliminary data.</text>
</comment>
<proteinExistence type="predicted"/>
<protein>
    <submittedName>
        <fullName evidence="1">Uncharacterized protein</fullName>
    </submittedName>
</protein>
<sequence>MRFGPGLAVSAAVLGIPLSPCRGHFLSARPLTPHFPLRVPPISNANSGWQSRRHTPLLVQPTPQTGQNEPRVCHTYIRYKEHLTASQQRTDQVAVVVRAHGVVVVEVQEHHLPGMGVQEAVDVRHAIAHAVSEQPVDEVDFEARLTWLG</sequence>
<evidence type="ECO:0000313" key="2">
    <source>
        <dbReference type="Proteomes" id="UP000824540"/>
    </source>
</evidence>
<dbReference type="EMBL" id="JAFBMS010000238">
    <property type="protein sequence ID" value="KAG9332385.1"/>
    <property type="molecule type" value="Genomic_DNA"/>
</dbReference>
<dbReference type="AlphaFoldDB" id="A0A8T2MW91"/>
<evidence type="ECO:0000313" key="1">
    <source>
        <dbReference type="EMBL" id="KAG9332385.1"/>
    </source>
</evidence>
<accession>A0A8T2MW91</accession>